<dbReference type="Pfam" id="PF13860">
    <property type="entry name" value="FlgD_ig"/>
    <property type="match status" value="1"/>
</dbReference>
<evidence type="ECO:0000259" key="1">
    <source>
        <dbReference type="Pfam" id="PF13860"/>
    </source>
</evidence>
<feature type="domain" description="FlgD/Vpr Ig-like" evidence="1">
    <location>
        <begin position="660"/>
        <end position="725"/>
    </location>
</feature>
<dbReference type="Gene3D" id="2.60.40.4070">
    <property type="match status" value="1"/>
</dbReference>
<evidence type="ECO:0000313" key="3">
    <source>
        <dbReference type="Proteomes" id="UP000215559"/>
    </source>
</evidence>
<reference evidence="2 3" key="1">
    <citation type="submission" date="2017-07" db="EMBL/GenBank/DDBJ databases">
        <title>Recovery of genomes from metagenomes via a dereplication, aggregation, and scoring strategy.</title>
        <authorList>
            <person name="Sieber C.M."/>
            <person name="Probst A.J."/>
            <person name="Sharrar A."/>
            <person name="Thomas B.C."/>
            <person name="Hess M."/>
            <person name="Tringe S.G."/>
            <person name="Banfield J.F."/>
        </authorList>
    </citation>
    <scope>NUCLEOTIDE SEQUENCE [LARGE SCALE GENOMIC DNA]</scope>
    <source>
        <strain evidence="2">JGI_Cruoil_03_51_56</strain>
    </source>
</reference>
<dbReference type="AlphaFoldDB" id="A0A235BUH3"/>
<dbReference type="Proteomes" id="UP000215559">
    <property type="component" value="Unassembled WGS sequence"/>
</dbReference>
<protein>
    <recommendedName>
        <fullName evidence="1">FlgD/Vpr Ig-like domain-containing protein</fullName>
    </recommendedName>
</protein>
<comment type="caution">
    <text evidence="2">The sequence shown here is derived from an EMBL/GenBank/DDBJ whole genome shotgun (WGS) entry which is preliminary data.</text>
</comment>
<accession>A0A235BUH3</accession>
<gene>
    <name evidence="2" type="ORF">CH330_03980</name>
</gene>
<name>A0A235BUH3_UNCW3</name>
<proteinExistence type="predicted"/>
<dbReference type="EMBL" id="NOZP01000078">
    <property type="protein sequence ID" value="OYD15958.1"/>
    <property type="molecule type" value="Genomic_DNA"/>
</dbReference>
<organism evidence="2 3">
    <name type="scientific">candidate division WOR-3 bacterium JGI_Cruoil_03_51_56</name>
    <dbReference type="NCBI Taxonomy" id="1973747"/>
    <lineage>
        <taxon>Bacteria</taxon>
        <taxon>Bacteria division WOR-3</taxon>
    </lineage>
</organism>
<sequence length="747" mass="80838">MKRIAAVLLVLATITLAQVKIREVRQNNSQGEPLLLDSVVTVTGVVTEMGHFGWGGPGFVRDSTGSIAMWGSPCNSLLIGDSITVSGTVNFFYGQTELKELSIKNHGSVGTPQPEPFELPGVDRIDTTAGYVETEGDFARFEKIWIAHSPGERFSGDQNYAIFDQNEYQGQIRIDKDAAELVGMTIPDDTISLVGIIGQYKPDPPHFGGYQIMPRMAADLGVPIQFMPIAEAIKDENGDRIPDRLGESVTITGIVTVPSGVFNTQYTDIYVQDSSAGVNVFAWDTMHLELGDSVMVSGQVDQYRGKTEVSSASITMLEPGRSVPKPRVLTCAEINSEPYEGELVKLVGVATTAFLLTGEKNYPVDDQTGSAMMRIDDDTEIPGLICVSDTFTLVGVKCQYAYDTINLNDGYQIMPRFRSDFSRTAEGLLLRTIAQVQKPGDDGVTPVFLDSLVRVHGRITGPASTFTIGSSKSCYIEDETQGINVYGCSYNSGDEHFLDSLGIEWEVIGKVTEYNGLTEVADGAMRVIDSNAVPVVPRPLPYNASLTEGMESDLVIVVGDVIEPAIKSGTGYNITIKNGTPGLTVRIGENTGIGVSWITRGRRIRVAGIVGQYDYEEPFSSGYQLMPRFNADVVDTSGAFPPSLRLVIDTITPNPFFSSQGQVATIQVNAPSDYRLTVTVFDMGGRVVRELLREGVGGFHDLKWDGTDNLSRPLPAGIYLVSLKGVPGSGGTESVVRPVVIAARFHN</sequence>
<dbReference type="InterPro" id="IPR025965">
    <property type="entry name" value="FlgD/Vpr_Ig-like"/>
</dbReference>
<evidence type="ECO:0000313" key="2">
    <source>
        <dbReference type="EMBL" id="OYD15958.1"/>
    </source>
</evidence>